<feature type="transmembrane region" description="Helical" evidence="2">
    <location>
        <begin position="307"/>
        <end position="325"/>
    </location>
</feature>
<dbReference type="GO" id="GO:0015293">
    <property type="term" value="F:symporter activity"/>
    <property type="evidence" value="ECO:0007669"/>
    <property type="project" value="InterPro"/>
</dbReference>
<dbReference type="InterPro" id="IPR001927">
    <property type="entry name" value="Na/Gal_symport"/>
</dbReference>
<sequence length="475" mass="53538">MATERVESKSHSAYEKLGLKEKIGYGMGDAGSCMVWSVLALYLTWFYTDVYGLDPAVVGTLFLVIRIFDAFSDPIMGAICDRTKSRWGKFRPWLLWMAVPFGLGAIIMFSTPDLSENGKIMYAWITYLLMSLIYTAINIPYCSVAGVITLNQKERLSCLSWRFFLNGLATLMVSSAILPLTEWFGNGDRASGFQMTMVVMGSVATLMFLFCFSNIKERVVSVKANESLKNDLKDIVKNDQWLLMISLTFLNVFPAFIRGAVTIYYATYVMQASVTFITFFMALGVACNMLGSAIAKPLTDRFDKVKLFRIINIILGIQSLALWFIDPSELTPLLTLFIVINTLHLIQSGPILWAMMSDVDDYGDWKLGKRMTGISFAGNLFMLKMGLAVAGAIVAWILAFTGYVANKPQQNMETIKGIIIMFSLLPMVSYFISAWLVRYFKLNDSFLEKIKVDLAKRELERNHSQHQELKNVPNI</sequence>
<evidence type="ECO:0000313" key="3">
    <source>
        <dbReference type="EMBL" id="RQW62064.1"/>
    </source>
</evidence>
<feature type="transmembrane region" description="Helical" evidence="2">
    <location>
        <begin position="331"/>
        <end position="355"/>
    </location>
</feature>
<feature type="transmembrane region" description="Helical" evidence="2">
    <location>
        <begin position="241"/>
        <end position="266"/>
    </location>
</feature>
<feature type="transmembrane region" description="Helical" evidence="2">
    <location>
        <begin position="53"/>
        <end position="72"/>
    </location>
</feature>
<comment type="similarity">
    <text evidence="1">Belongs to the sodium:galactoside symporter (TC 2.A.2) family.</text>
</comment>
<dbReference type="OrthoDB" id="181905at2"/>
<dbReference type="PANTHER" id="PTHR11328">
    <property type="entry name" value="MAJOR FACILITATOR SUPERFAMILY DOMAIN-CONTAINING PROTEIN"/>
    <property type="match status" value="1"/>
</dbReference>
<feature type="transmembrane region" description="Helical" evidence="2">
    <location>
        <begin position="23"/>
        <end position="47"/>
    </location>
</feature>
<dbReference type="EMBL" id="RJVQ01000007">
    <property type="protein sequence ID" value="RQW62064.1"/>
    <property type="molecule type" value="Genomic_DNA"/>
</dbReference>
<protein>
    <submittedName>
        <fullName evidence="3">MFS transporter</fullName>
    </submittedName>
</protein>
<feature type="transmembrane region" description="Helical" evidence="2">
    <location>
        <begin position="193"/>
        <end position="213"/>
    </location>
</feature>
<organism evidence="3 4">
    <name type="scientific">Vibrio viridaestus</name>
    <dbReference type="NCBI Taxonomy" id="2487322"/>
    <lineage>
        <taxon>Bacteria</taxon>
        <taxon>Pseudomonadati</taxon>
        <taxon>Pseudomonadota</taxon>
        <taxon>Gammaproteobacteria</taxon>
        <taxon>Vibrionales</taxon>
        <taxon>Vibrionaceae</taxon>
        <taxon>Vibrio</taxon>
    </lineage>
</organism>
<reference evidence="3 4" key="1">
    <citation type="submission" date="2018-11" db="EMBL/GenBank/DDBJ databases">
        <title>Vibrio LJC006 sp. nov., isolated from seawater during the bloom of the enteromorpha.</title>
        <authorList>
            <person name="Liang J."/>
        </authorList>
    </citation>
    <scope>NUCLEOTIDE SEQUENCE [LARGE SCALE GENOMIC DNA]</scope>
    <source>
        <strain evidence="3 4">LJC006</strain>
    </source>
</reference>
<evidence type="ECO:0000313" key="4">
    <source>
        <dbReference type="Proteomes" id="UP000281112"/>
    </source>
</evidence>
<name>A0A3N9TE08_9VIBR</name>
<dbReference type="FunFam" id="1.20.1250.20:FF:000045">
    <property type="entry name" value="Glycoside-pentoside-hexuronide family transporter"/>
    <property type="match status" value="1"/>
</dbReference>
<dbReference type="RefSeq" id="WP_124938059.1">
    <property type="nucleotide sequence ID" value="NZ_RJVQ01000007.1"/>
</dbReference>
<keyword evidence="4" id="KW-1185">Reference proteome</keyword>
<comment type="caution">
    <text evidence="3">The sequence shown here is derived from an EMBL/GenBank/DDBJ whole genome shotgun (WGS) entry which is preliminary data.</text>
</comment>
<feature type="transmembrane region" description="Helical" evidence="2">
    <location>
        <begin position="376"/>
        <end position="398"/>
    </location>
</feature>
<evidence type="ECO:0000256" key="2">
    <source>
        <dbReference type="SAM" id="Phobius"/>
    </source>
</evidence>
<dbReference type="Proteomes" id="UP000281112">
    <property type="component" value="Unassembled WGS sequence"/>
</dbReference>
<dbReference type="GO" id="GO:0005886">
    <property type="term" value="C:plasma membrane"/>
    <property type="evidence" value="ECO:0007669"/>
    <property type="project" value="TreeGrafter"/>
</dbReference>
<feature type="transmembrane region" description="Helical" evidence="2">
    <location>
        <begin position="124"/>
        <end position="151"/>
    </location>
</feature>
<proteinExistence type="inferred from homology"/>
<dbReference type="AlphaFoldDB" id="A0A3N9TE08"/>
<feature type="transmembrane region" description="Helical" evidence="2">
    <location>
        <begin position="93"/>
        <end position="112"/>
    </location>
</feature>
<dbReference type="InterPro" id="IPR036259">
    <property type="entry name" value="MFS_trans_sf"/>
</dbReference>
<feature type="transmembrane region" description="Helical" evidence="2">
    <location>
        <begin position="163"/>
        <end position="181"/>
    </location>
</feature>
<keyword evidence="2" id="KW-0812">Transmembrane</keyword>
<evidence type="ECO:0000256" key="1">
    <source>
        <dbReference type="ARBA" id="ARBA00009617"/>
    </source>
</evidence>
<dbReference type="NCBIfam" id="TIGR00792">
    <property type="entry name" value="gph"/>
    <property type="match status" value="1"/>
</dbReference>
<feature type="transmembrane region" description="Helical" evidence="2">
    <location>
        <begin position="418"/>
        <end position="440"/>
    </location>
</feature>
<keyword evidence="2" id="KW-1133">Transmembrane helix</keyword>
<feature type="transmembrane region" description="Helical" evidence="2">
    <location>
        <begin position="272"/>
        <end position="295"/>
    </location>
</feature>
<dbReference type="GO" id="GO:0008643">
    <property type="term" value="P:carbohydrate transport"/>
    <property type="evidence" value="ECO:0007669"/>
    <property type="project" value="InterPro"/>
</dbReference>
<gene>
    <name evidence="3" type="ORF">EES38_15195</name>
</gene>
<dbReference type="SUPFAM" id="SSF103473">
    <property type="entry name" value="MFS general substrate transporter"/>
    <property type="match status" value="1"/>
</dbReference>
<dbReference type="CDD" id="cd17332">
    <property type="entry name" value="MFS_MelB_like"/>
    <property type="match status" value="1"/>
</dbReference>
<dbReference type="GO" id="GO:0006814">
    <property type="term" value="P:sodium ion transport"/>
    <property type="evidence" value="ECO:0007669"/>
    <property type="project" value="InterPro"/>
</dbReference>
<accession>A0A3N9TE08</accession>
<dbReference type="Pfam" id="PF13347">
    <property type="entry name" value="MFS_2"/>
    <property type="match status" value="1"/>
</dbReference>
<dbReference type="Gene3D" id="1.20.1250.20">
    <property type="entry name" value="MFS general substrate transporter like domains"/>
    <property type="match status" value="1"/>
</dbReference>
<dbReference type="PANTHER" id="PTHR11328:SF24">
    <property type="entry name" value="MAJOR FACILITATOR SUPERFAMILY (MFS) PROFILE DOMAIN-CONTAINING PROTEIN"/>
    <property type="match status" value="1"/>
</dbReference>
<keyword evidence="2" id="KW-0472">Membrane</keyword>
<dbReference type="InterPro" id="IPR039672">
    <property type="entry name" value="MFS_2"/>
</dbReference>